<dbReference type="PANTHER" id="PTHR30483:SF37">
    <property type="entry name" value="ABC TRANSPORTER SUBSTRATE-BINDING PROTEIN"/>
    <property type="match status" value="1"/>
</dbReference>
<evidence type="ECO:0000313" key="4">
    <source>
        <dbReference type="EMBL" id="HDD53368.1"/>
    </source>
</evidence>
<name>A0A7C0U6L6_9BACT</name>
<dbReference type="Proteomes" id="UP000885690">
    <property type="component" value="Unassembled WGS sequence"/>
</dbReference>
<gene>
    <name evidence="4" type="ORF">ENF32_04805</name>
</gene>
<dbReference type="InterPro" id="IPR028081">
    <property type="entry name" value="Leu-bd"/>
</dbReference>
<comment type="caution">
    <text evidence="4">The sequence shown here is derived from an EMBL/GenBank/DDBJ whole genome shotgun (WGS) entry which is preliminary data.</text>
</comment>
<keyword evidence="2" id="KW-0732">Signal</keyword>
<dbReference type="AlphaFoldDB" id="A0A7C0U6L6"/>
<evidence type="ECO:0000256" key="1">
    <source>
        <dbReference type="ARBA" id="ARBA00010062"/>
    </source>
</evidence>
<evidence type="ECO:0000259" key="3">
    <source>
        <dbReference type="Pfam" id="PF13458"/>
    </source>
</evidence>
<organism evidence="4">
    <name type="scientific">Thermosulfidibacter takaii</name>
    <dbReference type="NCBI Taxonomy" id="412593"/>
    <lineage>
        <taxon>Bacteria</taxon>
        <taxon>Pseudomonadati</taxon>
        <taxon>Thermosulfidibacterota</taxon>
        <taxon>Thermosulfidibacteria</taxon>
        <taxon>Thermosulfidibacterales</taxon>
        <taxon>Thermosulfidibacteraceae</taxon>
    </lineage>
</organism>
<dbReference type="Gene3D" id="3.40.50.2300">
    <property type="match status" value="2"/>
</dbReference>
<reference evidence="4" key="1">
    <citation type="journal article" date="2020" name="mSystems">
        <title>Genome- and Community-Level Interaction Insights into Carbon Utilization and Element Cycling Functions of Hydrothermarchaeota in Hydrothermal Sediment.</title>
        <authorList>
            <person name="Zhou Z."/>
            <person name="Liu Y."/>
            <person name="Xu W."/>
            <person name="Pan J."/>
            <person name="Luo Z.H."/>
            <person name="Li M."/>
        </authorList>
    </citation>
    <scope>NUCLEOTIDE SEQUENCE [LARGE SCALE GENOMIC DNA]</scope>
    <source>
        <strain evidence="4">HyVt-115</strain>
    </source>
</reference>
<dbReference type="Pfam" id="PF13458">
    <property type="entry name" value="Peripla_BP_6"/>
    <property type="match status" value="1"/>
</dbReference>
<feature type="domain" description="Leucine-binding protein" evidence="3">
    <location>
        <begin position="33"/>
        <end position="363"/>
    </location>
</feature>
<accession>A0A7C0U6L6</accession>
<protein>
    <recommendedName>
        <fullName evidence="3">Leucine-binding protein domain-containing protein</fullName>
    </recommendedName>
</protein>
<proteinExistence type="inferred from homology"/>
<dbReference type="EMBL" id="DQWS01000180">
    <property type="protein sequence ID" value="HDD53368.1"/>
    <property type="molecule type" value="Genomic_DNA"/>
</dbReference>
<comment type="similarity">
    <text evidence="1">Belongs to the leucine-binding protein family.</text>
</comment>
<dbReference type="PANTHER" id="PTHR30483">
    <property type="entry name" value="LEUCINE-SPECIFIC-BINDING PROTEIN"/>
    <property type="match status" value="1"/>
</dbReference>
<sequence>MRSSTLPRVLSAAVLVLLSLVLPWHKVQSQLPTWKVAIVLPITGPLSPIGEKLKRGYQLALKEAQKKGQNLEVLWVDEKLLSQKETLAKALQAPHTIAILGAYSSHATFTLAGMAERLRIPLIIPSSMADRITRQGYQWVFRICPSSSQYLEEFISYLVALFPSPPTTALLYEDTPWGHELQKKLTKILKERWSIQPVALVYTPGANHYPEIVKAVRARKPSLVILASSATDTVALYKNLKASEIHCLVASSGMGLSSPSLLEKVLPLAPGLLFPSPWIPQANWSGNQEFAIKYKEAYGEPADYHAAETYSALSILSQALEKARCSSQKPSCRKKIKRILEHTTFPTPLGPVKFTSNEGHTHQNRLPPLIIQIQGSKAVVVSPPEGATGKIQLSSHKGD</sequence>
<dbReference type="SUPFAM" id="SSF53822">
    <property type="entry name" value="Periplasmic binding protein-like I"/>
    <property type="match status" value="1"/>
</dbReference>
<dbReference type="InterPro" id="IPR051010">
    <property type="entry name" value="BCAA_transport"/>
</dbReference>
<dbReference type="InterPro" id="IPR028082">
    <property type="entry name" value="Peripla_BP_I"/>
</dbReference>
<evidence type="ECO:0000256" key="2">
    <source>
        <dbReference type="ARBA" id="ARBA00022729"/>
    </source>
</evidence>